<gene>
    <name evidence="7" type="ORF">GCM10007916_03480</name>
</gene>
<feature type="transmembrane region" description="Helical" evidence="5">
    <location>
        <begin position="54"/>
        <end position="72"/>
    </location>
</feature>
<name>A0ABQ6DX20_9GAMM</name>
<dbReference type="NCBIfam" id="TIGR03902">
    <property type="entry name" value="rhom_GG_sort"/>
    <property type="match status" value="1"/>
</dbReference>
<dbReference type="Gene3D" id="1.20.1540.10">
    <property type="entry name" value="Rhomboid-like"/>
    <property type="match status" value="1"/>
</dbReference>
<dbReference type="InterPro" id="IPR023826">
    <property type="entry name" value="Rhom-like_SP_proteobac"/>
</dbReference>
<accession>A0ABQ6DX20</accession>
<dbReference type="SUPFAM" id="SSF144091">
    <property type="entry name" value="Rhomboid-like"/>
    <property type="match status" value="1"/>
</dbReference>
<dbReference type="Pfam" id="PF01694">
    <property type="entry name" value="Rhomboid"/>
    <property type="match status" value="1"/>
</dbReference>
<feature type="transmembrane region" description="Helical" evidence="5">
    <location>
        <begin position="12"/>
        <end position="34"/>
    </location>
</feature>
<sequence length="194" mass="22121">MRSLVIETMLYTLICLGIYLLEPQASYWLAYYHTGIEQFELWRLLTATFCHTNFNHLAMNLIGLVITLALFIDTFKKTWLFPIIIFNSLFIAIALFFFDSEVIWYVGFSGVLHGLFSFAVMNDIAAKDRWGYLLGGGLLIKVLYEQLYGAQQSTIDMIGAPVLINAHLYGVAAGVIFYFINKHYKLTSYPGKSI</sequence>
<feature type="domain" description="Peptidase S54 rhomboid" evidence="6">
    <location>
        <begin position="39"/>
        <end position="180"/>
    </location>
</feature>
<feature type="transmembrane region" description="Helical" evidence="5">
    <location>
        <begin position="162"/>
        <end position="180"/>
    </location>
</feature>
<evidence type="ECO:0000256" key="3">
    <source>
        <dbReference type="ARBA" id="ARBA00022989"/>
    </source>
</evidence>
<evidence type="ECO:0000256" key="5">
    <source>
        <dbReference type="SAM" id="Phobius"/>
    </source>
</evidence>
<evidence type="ECO:0000259" key="6">
    <source>
        <dbReference type="Pfam" id="PF01694"/>
    </source>
</evidence>
<reference evidence="8" key="1">
    <citation type="journal article" date="2019" name="Int. J. Syst. Evol. Microbiol.">
        <title>The Global Catalogue of Microorganisms (GCM) 10K type strain sequencing project: providing services to taxonomists for standard genome sequencing and annotation.</title>
        <authorList>
            <consortium name="The Broad Institute Genomics Platform"/>
            <consortium name="The Broad Institute Genome Sequencing Center for Infectious Disease"/>
            <person name="Wu L."/>
            <person name="Ma J."/>
        </authorList>
    </citation>
    <scope>NUCLEOTIDE SEQUENCE [LARGE SCALE GENOMIC DNA]</scope>
    <source>
        <strain evidence="8">NBRC 103166</strain>
    </source>
</reference>
<dbReference type="RefSeq" id="WP_284202401.1">
    <property type="nucleotide sequence ID" value="NZ_BSPQ01000001.1"/>
</dbReference>
<keyword evidence="2 5" id="KW-0812">Transmembrane</keyword>
<comment type="subcellular location">
    <subcellularLocation>
        <location evidence="1">Membrane</location>
        <topology evidence="1">Multi-pass membrane protein</topology>
    </subcellularLocation>
</comment>
<dbReference type="Proteomes" id="UP001157353">
    <property type="component" value="Unassembled WGS sequence"/>
</dbReference>
<organism evidence="7 8">
    <name type="scientific">Psychromonas marina</name>
    <dbReference type="NCBI Taxonomy" id="88364"/>
    <lineage>
        <taxon>Bacteria</taxon>
        <taxon>Pseudomonadati</taxon>
        <taxon>Pseudomonadota</taxon>
        <taxon>Gammaproteobacteria</taxon>
        <taxon>Alteromonadales</taxon>
        <taxon>Psychromonadaceae</taxon>
        <taxon>Psychromonas</taxon>
    </lineage>
</organism>
<keyword evidence="4 5" id="KW-0472">Membrane</keyword>
<feature type="transmembrane region" description="Helical" evidence="5">
    <location>
        <begin position="79"/>
        <end position="97"/>
    </location>
</feature>
<evidence type="ECO:0000313" key="8">
    <source>
        <dbReference type="Proteomes" id="UP001157353"/>
    </source>
</evidence>
<dbReference type="EMBL" id="BSPQ01000001">
    <property type="protein sequence ID" value="GLS89281.1"/>
    <property type="molecule type" value="Genomic_DNA"/>
</dbReference>
<evidence type="ECO:0000256" key="2">
    <source>
        <dbReference type="ARBA" id="ARBA00022692"/>
    </source>
</evidence>
<keyword evidence="8" id="KW-1185">Reference proteome</keyword>
<comment type="caution">
    <text evidence="7">The sequence shown here is derived from an EMBL/GenBank/DDBJ whole genome shotgun (WGS) entry which is preliminary data.</text>
</comment>
<dbReference type="InterPro" id="IPR035952">
    <property type="entry name" value="Rhomboid-like_sf"/>
</dbReference>
<protein>
    <submittedName>
        <fullName evidence="7">Rhombosortase</fullName>
    </submittedName>
</protein>
<evidence type="ECO:0000256" key="1">
    <source>
        <dbReference type="ARBA" id="ARBA00004141"/>
    </source>
</evidence>
<proteinExistence type="predicted"/>
<evidence type="ECO:0000313" key="7">
    <source>
        <dbReference type="EMBL" id="GLS89281.1"/>
    </source>
</evidence>
<feature type="transmembrane region" description="Helical" evidence="5">
    <location>
        <begin position="103"/>
        <end position="120"/>
    </location>
</feature>
<dbReference type="InterPro" id="IPR022764">
    <property type="entry name" value="Peptidase_S54_rhomboid_dom"/>
</dbReference>
<keyword evidence="3 5" id="KW-1133">Transmembrane helix</keyword>
<evidence type="ECO:0000256" key="4">
    <source>
        <dbReference type="ARBA" id="ARBA00023136"/>
    </source>
</evidence>